<dbReference type="PROSITE" id="PS01361">
    <property type="entry name" value="ZF_DOF_1"/>
    <property type="match status" value="1"/>
</dbReference>
<dbReference type="PANTHER" id="PTHR31992:SF306">
    <property type="entry name" value="DOF ZINC FINGER PROTEIN DOF5.6"/>
    <property type="match status" value="1"/>
</dbReference>
<dbReference type="EMBL" id="JAYKXN010000008">
    <property type="protein sequence ID" value="KAK7265685.1"/>
    <property type="molecule type" value="Genomic_DNA"/>
</dbReference>
<sequence>MGFSSLHVCMESSDHTWLQGTISEECGMDSSSLGCGDNMVQCSSAITERRLRPPQEQAIKCPRCDSTHTKFCYYNNYSLSQPRYFCKTCRRYWTKGGTLRNIPVGGGCRKTKKVSSKKPINDHQTSPVIINQNQSHPVLSYPKDPQFSFPDVQFSHFLGTNNVGALGNSNFMEGKFNMGIVENPRPINFMESNKLEYGMVRSSARNYDFLENGDHMSGYNGLALNNNNYQGLGSPTFGGMLSLDGSIGNNVGTYIMDSCQRLVLPYGGGDSNLNSNSLIDVKPNPKVLSLEWHDQGCSDAEKLSSGYLNGSGSWSSGYGSSTTNPLI</sequence>
<evidence type="ECO:0000256" key="3">
    <source>
        <dbReference type="ARBA" id="ARBA00022833"/>
    </source>
</evidence>
<evidence type="ECO:0000259" key="10">
    <source>
        <dbReference type="PROSITE" id="PS50884"/>
    </source>
</evidence>
<evidence type="ECO:0000256" key="6">
    <source>
        <dbReference type="ARBA" id="ARBA00023163"/>
    </source>
</evidence>
<evidence type="ECO:0000256" key="9">
    <source>
        <dbReference type="RuleBase" id="RU369094"/>
    </source>
</evidence>
<proteinExistence type="predicted"/>
<dbReference type="AlphaFoldDB" id="A0AAN9EZP3"/>
<comment type="subcellular location">
    <subcellularLocation>
        <location evidence="8 9">Nucleus</location>
    </subcellularLocation>
</comment>
<dbReference type="Pfam" id="PF02701">
    <property type="entry name" value="Zn_ribbon_Dof"/>
    <property type="match status" value="1"/>
</dbReference>
<name>A0AAN9EZP3_CLITE</name>
<keyword evidence="6 9" id="KW-0804">Transcription</keyword>
<protein>
    <recommendedName>
        <fullName evidence="9">Dof zinc finger protein</fullName>
    </recommendedName>
</protein>
<keyword evidence="2 8" id="KW-0863">Zinc-finger</keyword>
<keyword evidence="7 8" id="KW-0539">Nucleus</keyword>
<dbReference type="GO" id="GO:0008270">
    <property type="term" value="F:zinc ion binding"/>
    <property type="evidence" value="ECO:0007669"/>
    <property type="project" value="UniProtKB-KW"/>
</dbReference>
<keyword evidence="1 9" id="KW-0479">Metal-binding</keyword>
<accession>A0AAN9EZP3</accession>
<evidence type="ECO:0000313" key="12">
    <source>
        <dbReference type="Proteomes" id="UP001359559"/>
    </source>
</evidence>
<comment type="function">
    <text evidence="9">Transcription factor that binds specifically to a 5'-AA[AG]G-3' consensus core sequence.</text>
</comment>
<dbReference type="PROSITE" id="PS50884">
    <property type="entry name" value="ZF_DOF_2"/>
    <property type="match status" value="1"/>
</dbReference>
<gene>
    <name evidence="11" type="ORF">RJT34_33308</name>
</gene>
<keyword evidence="3 9" id="KW-0862">Zinc</keyword>
<dbReference type="GO" id="GO:0003700">
    <property type="term" value="F:DNA-binding transcription factor activity"/>
    <property type="evidence" value="ECO:0007669"/>
    <property type="project" value="UniProtKB-UniRule"/>
</dbReference>
<dbReference type="PANTHER" id="PTHR31992">
    <property type="entry name" value="DOF ZINC FINGER PROTEIN DOF1.4-RELATED"/>
    <property type="match status" value="1"/>
</dbReference>
<evidence type="ECO:0000313" key="11">
    <source>
        <dbReference type="EMBL" id="KAK7265685.1"/>
    </source>
</evidence>
<dbReference type="InterPro" id="IPR003851">
    <property type="entry name" value="Znf_Dof"/>
</dbReference>
<dbReference type="GO" id="GO:0005634">
    <property type="term" value="C:nucleus"/>
    <property type="evidence" value="ECO:0007669"/>
    <property type="project" value="UniProtKB-SubCell"/>
</dbReference>
<reference evidence="11 12" key="1">
    <citation type="submission" date="2024-01" db="EMBL/GenBank/DDBJ databases">
        <title>The genomes of 5 underutilized Papilionoideae crops provide insights into root nodulation and disease resistance.</title>
        <authorList>
            <person name="Yuan L."/>
        </authorList>
    </citation>
    <scope>NUCLEOTIDE SEQUENCE [LARGE SCALE GENOMIC DNA]</scope>
    <source>
        <strain evidence="11">LY-2023</strain>
        <tissue evidence="11">Leaf</tissue>
    </source>
</reference>
<dbReference type="InterPro" id="IPR045174">
    <property type="entry name" value="Dof"/>
</dbReference>
<evidence type="ECO:0000256" key="5">
    <source>
        <dbReference type="ARBA" id="ARBA00023125"/>
    </source>
</evidence>
<evidence type="ECO:0000256" key="4">
    <source>
        <dbReference type="ARBA" id="ARBA00023015"/>
    </source>
</evidence>
<evidence type="ECO:0000256" key="2">
    <source>
        <dbReference type="ARBA" id="ARBA00022771"/>
    </source>
</evidence>
<comment type="caution">
    <text evidence="11">The sequence shown here is derived from an EMBL/GenBank/DDBJ whole genome shotgun (WGS) entry which is preliminary data.</text>
</comment>
<evidence type="ECO:0000256" key="7">
    <source>
        <dbReference type="ARBA" id="ARBA00023242"/>
    </source>
</evidence>
<evidence type="ECO:0000256" key="1">
    <source>
        <dbReference type="ARBA" id="ARBA00022723"/>
    </source>
</evidence>
<dbReference type="Proteomes" id="UP001359559">
    <property type="component" value="Unassembled WGS sequence"/>
</dbReference>
<keyword evidence="4 9" id="KW-0805">Transcription regulation</keyword>
<keyword evidence="12" id="KW-1185">Reference proteome</keyword>
<organism evidence="11 12">
    <name type="scientific">Clitoria ternatea</name>
    <name type="common">Butterfly pea</name>
    <dbReference type="NCBI Taxonomy" id="43366"/>
    <lineage>
        <taxon>Eukaryota</taxon>
        <taxon>Viridiplantae</taxon>
        <taxon>Streptophyta</taxon>
        <taxon>Embryophyta</taxon>
        <taxon>Tracheophyta</taxon>
        <taxon>Spermatophyta</taxon>
        <taxon>Magnoliopsida</taxon>
        <taxon>eudicotyledons</taxon>
        <taxon>Gunneridae</taxon>
        <taxon>Pentapetalae</taxon>
        <taxon>rosids</taxon>
        <taxon>fabids</taxon>
        <taxon>Fabales</taxon>
        <taxon>Fabaceae</taxon>
        <taxon>Papilionoideae</taxon>
        <taxon>50 kb inversion clade</taxon>
        <taxon>NPAAA clade</taxon>
        <taxon>indigoferoid/millettioid clade</taxon>
        <taxon>Phaseoleae</taxon>
        <taxon>Clitoria</taxon>
    </lineage>
</organism>
<keyword evidence="5 8" id="KW-0238">DNA-binding</keyword>
<dbReference type="GO" id="GO:0003677">
    <property type="term" value="F:DNA binding"/>
    <property type="evidence" value="ECO:0007669"/>
    <property type="project" value="UniProtKB-UniRule"/>
</dbReference>
<evidence type="ECO:0000256" key="8">
    <source>
        <dbReference type="PROSITE-ProRule" id="PRU00071"/>
    </source>
</evidence>
<feature type="domain" description="Dof-type" evidence="10">
    <location>
        <begin position="59"/>
        <end position="113"/>
    </location>
</feature>